<dbReference type="PANTHER" id="PTHR34145:SF28">
    <property type="entry name" value="F-BOX DOMAIN-CONTAINING PROTEIN"/>
    <property type="match status" value="1"/>
</dbReference>
<evidence type="ECO:0000313" key="3">
    <source>
        <dbReference type="Proteomes" id="UP001443914"/>
    </source>
</evidence>
<dbReference type="InterPro" id="IPR032675">
    <property type="entry name" value="LRR_dom_sf"/>
</dbReference>
<sequence length="480" mass="55091">MNLITDLPDAILNLILSKLSTKSVITTSSVSKRWREISAEYLTYANNFDFGDDFGKKQTPDMLTETINKILSIHKSDKIDSFNLVFSPRNQHHKSNAVNWIDFATSKGVREIELDFCRQIHIHFLWRDRIVNNEAFELPTCLFDCTTLKSVKLRRCILALPETYLGFSGITTLYLKDVHVTDDILEKVVINCTYLEVLVLKECGSLSRIRVKSAVNLRRLTVYECYNASTVEISGPNIRSLLISCGHLEDCRLENMGLLEDVFVGTRGDEFGGVLYIFKNVLSDIAHVRVLTLYLGHLVPSLFKDFKVDFVNLEELILVNSPLFGLFNTDVYCFFKHCSCPSLKKITIQLSTVSEEDNFVWEYRKPNFEPTECTFYNLRDVTLLNYRDTNSDIDLANYFFKNSPNLESMLLVTPRIANVSCSISKGDGNFEGMEKGLCDMLLYRSKTSSYANVRILSESDECKRLLSILKWYHVSDVYYK</sequence>
<name>A0AAW1JQ94_SAPOF</name>
<dbReference type="SUPFAM" id="SSF81383">
    <property type="entry name" value="F-box domain"/>
    <property type="match status" value="1"/>
</dbReference>
<dbReference type="Gene3D" id="1.20.1280.50">
    <property type="match status" value="1"/>
</dbReference>
<dbReference type="Gene3D" id="3.80.10.10">
    <property type="entry name" value="Ribonuclease Inhibitor"/>
    <property type="match status" value="1"/>
</dbReference>
<proteinExistence type="predicted"/>
<dbReference type="InterPro" id="IPR036047">
    <property type="entry name" value="F-box-like_dom_sf"/>
</dbReference>
<dbReference type="InterPro" id="IPR053772">
    <property type="entry name" value="At1g61320/At1g61330-like"/>
</dbReference>
<dbReference type="InterPro" id="IPR055357">
    <property type="entry name" value="LRR_At1g61320_AtMIF1"/>
</dbReference>
<feature type="domain" description="F-box" evidence="1">
    <location>
        <begin position="1"/>
        <end position="47"/>
    </location>
</feature>
<dbReference type="SMART" id="SM00256">
    <property type="entry name" value="FBOX"/>
    <property type="match status" value="1"/>
</dbReference>
<dbReference type="Pfam" id="PF00646">
    <property type="entry name" value="F-box"/>
    <property type="match status" value="1"/>
</dbReference>
<evidence type="ECO:0000313" key="2">
    <source>
        <dbReference type="EMBL" id="KAK9706647.1"/>
    </source>
</evidence>
<dbReference type="InterPro" id="IPR001810">
    <property type="entry name" value="F-box_dom"/>
</dbReference>
<dbReference type="AlphaFoldDB" id="A0AAW1JQ94"/>
<dbReference type="Pfam" id="PF23622">
    <property type="entry name" value="LRR_At1g61320_AtMIF1"/>
    <property type="match status" value="1"/>
</dbReference>
<evidence type="ECO:0000259" key="1">
    <source>
        <dbReference type="PROSITE" id="PS50181"/>
    </source>
</evidence>
<dbReference type="PANTHER" id="PTHR34145">
    <property type="entry name" value="OS02G0105600 PROTEIN"/>
    <property type="match status" value="1"/>
</dbReference>
<dbReference type="EMBL" id="JBDFQZ010000007">
    <property type="protein sequence ID" value="KAK9706647.1"/>
    <property type="molecule type" value="Genomic_DNA"/>
</dbReference>
<dbReference type="SUPFAM" id="SSF52047">
    <property type="entry name" value="RNI-like"/>
    <property type="match status" value="1"/>
</dbReference>
<comment type="caution">
    <text evidence="2">The sequence shown here is derived from an EMBL/GenBank/DDBJ whole genome shotgun (WGS) entry which is preliminary data.</text>
</comment>
<keyword evidence="3" id="KW-1185">Reference proteome</keyword>
<dbReference type="Proteomes" id="UP001443914">
    <property type="component" value="Unassembled WGS sequence"/>
</dbReference>
<gene>
    <name evidence="2" type="ORF">RND81_07G141600</name>
</gene>
<reference evidence="2" key="1">
    <citation type="submission" date="2024-03" db="EMBL/GenBank/DDBJ databases">
        <title>WGS assembly of Saponaria officinalis var. Norfolk2.</title>
        <authorList>
            <person name="Jenkins J."/>
            <person name="Shu S."/>
            <person name="Grimwood J."/>
            <person name="Barry K."/>
            <person name="Goodstein D."/>
            <person name="Schmutz J."/>
            <person name="Leebens-Mack J."/>
            <person name="Osbourn A."/>
        </authorList>
    </citation>
    <scope>NUCLEOTIDE SEQUENCE [LARGE SCALE GENOMIC DNA]</scope>
    <source>
        <strain evidence="2">JIC</strain>
    </source>
</reference>
<accession>A0AAW1JQ94</accession>
<dbReference type="PROSITE" id="PS50181">
    <property type="entry name" value="FBOX"/>
    <property type="match status" value="1"/>
</dbReference>
<organism evidence="2 3">
    <name type="scientific">Saponaria officinalis</name>
    <name type="common">Common soapwort</name>
    <name type="synonym">Lychnis saponaria</name>
    <dbReference type="NCBI Taxonomy" id="3572"/>
    <lineage>
        <taxon>Eukaryota</taxon>
        <taxon>Viridiplantae</taxon>
        <taxon>Streptophyta</taxon>
        <taxon>Embryophyta</taxon>
        <taxon>Tracheophyta</taxon>
        <taxon>Spermatophyta</taxon>
        <taxon>Magnoliopsida</taxon>
        <taxon>eudicotyledons</taxon>
        <taxon>Gunneridae</taxon>
        <taxon>Pentapetalae</taxon>
        <taxon>Caryophyllales</taxon>
        <taxon>Caryophyllaceae</taxon>
        <taxon>Caryophylleae</taxon>
        <taxon>Saponaria</taxon>
    </lineage>
</organism>
<protein>
    <recommendedName>
        <fullName evidence="1">F-box domain-containing protein</fullName>
    </recommendedName>
</protein>